<reference evidence="2" key="2">
    <citation type="submission" date="2025-08" db="UniProtKB">
        <authorList>
            <consortium name="Ensembl"/>
        </authorList>
    </citation>
    <scope>IDENTIFICATION</scope>
</reference>
<dbReference type="Proteomes" id="UP000008672">
    <property type="component" value="Unassembled WGS sequence"/>
</dbReference>
<dbReference type="OMA" id="EWISLGK"/>
<evidence type="ECO:0000313" key="2">
    <source>
        <dbReference type="Ensembl" id="ENSLACP00000016258.1"/>
    </source>
</evidence>
<dbReference type="InParanoid" id="H3B2Y7"/>
<reference evidence="3" key="1">
    <citation type="submission" date="2011-08" db="EMBL/GenBank/DDBJ databases">
        <title>The draft genome of Latimeria chalumnae.</title>
        <authorList>
            <person name="Di Palma F."/>
            <person name="Alfoldi J."/>
            <person name="Johnson J."/>
            <person name="Berlin A."/>
            <person name="Gnerre S."/>
            <person name="Jaffe D."/>
            <person name="MacCallum I."/>
            <person name="Young S."/>
            <person name="Walker B.J."/>
            <person name="Lander E."/>
            <person name="Lindblad-Toh K."/>
        </authorList>
    </citation>
    <scope>NUCLEOTIDE SEQUENCE [LARGE SCALE GENOMIC DNA]</scope>
    <source>
        <strain evidence="3">Wild caught</strain>
    </source>
</reference>
<dbReference type="FunFam" id="1.10.287.110:FF:000113">
    <property type="entry name" value="DnaJ (Hsp40) homolog, subfamily C, member 28"/>
    <property type="match status" value="1"/>
</dbReference>
<dbReference type="Pfam" id="PF00226">
    <property type="entry name" value="DnaJ"/>
    <property type="match status" value="1"/>
</dbReference>
<keyword evidence="3" id="KW-1185">Reference proteome</keyword>
<sequence length="383" mass="45546">MKWLHLLLIQNMRHHILENTLIIKRKWILHSHPIFPMRLLSGYKSRKSIQECYSLLNLQEGCSLNEVKEAYHSLAKQYHPDSSSFAADPRKFVLVEEAYRAVLAHMEEKRRLEDSMKGDKEEENTKYRAPQHRQYLSFEGIGFGTPIQRERQYQKFRVDRASEEVMEYRKRKLESQPTDSTMMVKDIRHSKKVKITQAIDRLVEDLIQESMARGDFNNLSGRGKPLGKFSGCQFIDPMTHNLNRILIDNGYQPEWILMQKEIRETIMKLRDDLLLFRKKLGEPLTLHKEKQWSLHCQQFRKDIKALNKRINDFNLVVPLLNRQMVHFNADKEIERMLKSYSFMMEEMQKASLDEGQEKEKSEMVKSRTSFLNWINRILKLGAF</sequence>
<protein>
    <submittedName>
        <fullName evidence="2">DnaJ heat shock protein family (Hsp40) member C28</fullName>
    </submittedName>
</protein>
<name>H3B2Y7_LATCH</name>
<dbReference type="SUPFAM" id="SSF46565">
    <property type="entry name" value="Chaperone J-domain"/>
    <property type="match status" value="1"/>
</dbReference>
<accession>H3B2Y7</accession>
<reference evidence="2" key="3">
    <citation type="submission" date="2025-09" db="UniProtKB">
        <authorList>
            <consortium name="Ensembl"/>
        </authorList>
    </citation>
    <scope>IDENTIFICATION</scope>
</reference>
<dbReference type="HOGENOM" id="CLU_040968_1_0_1"/>
<evidence type="ECO:0000313" key="3">
    <source>
        <dbReference type="Proteomes" id="UP000008672"/>
    </source>
</evidence>
<dbReference type="PANTHER" id="PTHR39158">
    <property type="entry name" value="OS08G0560600 PROTEIN"/>
    <property type="match status" value="1"/>
</dbReference>
<proteinExistence type="predicted"/>
<dbReference type="AlphaFoldDB" id="H3B2Y7"/>
<dbReference type="Gene3D" id="1.10.287.110">
    <property type="entry name" value="DnaJ domain"/>
    <property type="match status" value="1"/>
</dbReference>
<dbReference type="PANTHER" id="PTHR39158:SF1">
    <property type="entry name" value="DNAJ HOMOLOG SUBFAMILY C MEMBER 28"/>
    <property type="match status" value="1"/>
</dbReference>
<dbReference type="CDD" id="cd06257">
    <property type="entry name" value="DnaJ"/>
    <property type="match status" value="1"/>
</dbReference>
<dbReference type="Pfam" id="PF09350">
    <property type="entry name" value="DJC28_CD"/>
    <property type="match status" value="1"/>
</dbReference>
<feature type="domain" description="J" evidence="1">
    <location>
        <begin position="51"/>
        <end position="117"/>
    </location>
</feature>
<dbReference type="Ensembl" id="ENSLACT00000016372.1">
    <property type="protein sequence ID" value="ENSLACP00000016258.1"/>
    <property type="gene ID" value="ENSLACG00000014324.1"/>
</dbReference>
<dbReference type="PROSITE" id="PS50076">
    <property type="entry name" value="DNAJ_2"/>
    <property type="match status" value="1"/>
</dbReference>
<gene>
    <name evidence="2" type="primary">DNAJC28</name>
</gene>
<dbReference type="InterPro" id="IPR036869">
    <property type="entry name" value="J_dom_sf"/>
</dbReference>
<organism evidence="2 3">
    <name type="scientific">Latimeria chalumnae</name>
    <name type="common">Coelacanth</name>
    <dbReference type="NCBI Taxonomy" id="7897"/>
    <lineage>
        <taxon>Eukaryota</taxon>
        <taxon>Metazoa</taxon>
        <taxon>Chordata</taxon>
        <taxon>Craniata</taxon>
        <taxon>Vertebrata</taxon>
        <taxon>Euteleostomi</taxon>
        <taxon>Coelacanthiformes</taxon>
        <taxon>Coelacanthidae</taxon>
        <taxon>Latimeria</taxon>
    </lineage>
</organism>
<dbReference type="EMBL" id="AFYH01121351">
    <property type="status" value="NOT_ANNOTATED_CDS"/>
    <property type="molecule type" value="Genomic_DNA"/>
</dbReference>
<dbReference type="InterPro" id="IPR018961">
    <property type="entry name" value="DnaJ_homolog_subfam-C_membr-28"/>
</dbReference>
<dbReference type="FunCoup" id="H3B2Y7">
    <property type="interactions" value="108"/>
</dbReference>
<evidence type="ECO:0000259" key="1">
    <source>
        <dbReference type="PROSITE" id="PS50076"/>
    </source>
</evidence>
<dbReference type="SMART" id="SM00271">
    <property type="entry name" value="DnaJ"/>
    <property type="match status" value="1"/>
</dbReference>
<dbReference type="InterPro" id="IPR001623">
    <property type="entry name" value="DnaJ_domain"/>
</dbReference>
<dbReference type="GeneTree" id="ENSGT00940000154065"/>
<dbReference type="InterPro" id="IPR052573">
    <property type="entry name" value="DnaJ_C_subfamily_28"/>
</dbReference>
<dbReference type="eggNOG" id="KOG0568">
    <property type="taxonomic scope" value="Eukaryota"/>
</dbReference>
<dbReference type="STRING" id="7897.ENSLACP00000016258"/>